<feature type="compositionally biased region" description="Low complexity" evidence="2">
    <location>
        <begin position="310"/>
        <end position="319"/>
    </location>
</feature>
<feature type="transmembrane region" description="Helical" evidence="3">
    <location>
        <begin position="145"/>
        <end position="163"/>
    </location>
</feature>
<keyword evidence="7" id="KW-1185">Reference proteome</keyword>
<dbReference type="PROSITE" id="PS01159">
    <property type="entry name" value="WW_DOMAIN_1"/>
    <property type="match status" value="1"/>
</dbReference>
<dbReference type="InterPro" id="IPR045148">
    <property type="entry name" value="TCRG1-like"/>
</dbReference>
<feature type="transmembrane region" description="Helical" evidence="3">
    <location>
        <begin position="20"/>
        <end position="40"/>
    </location>
</feature>
<dbReference type="PANTHER" id="PTHR15377:SF3">
    <property type="entry name" value="WW DOMAIN-CONTAINING PROTEIN"/>
    <property type="match status" value="1"/>
</dbReference>
<keyword evidence="3" id="KW-0472">Membrane</keyword>
<dbReference type="EMBL" id="CAADRA010005548">
    <property type="protein sequence ID" value="VFT90996.1"/>
    <property type="molecule type" value="Genomic_DNA"/>
</dbReference>
<name>A0A485L024_9STRA</name>
<evidence type="ECO:0000256" key="3">
    <source>
        <dbReference type="SAM" id="Phobius"/>
    </source>
</evidence>
<organism evidence="6 7">
    <name type="scientific">Aphanomyces stellatus</name>
    <dbReference type="NCBI Taxonomy" id="120398"/>
    <lineage>
        <taxon>Eukaryota</taxon>
        <taxon>Sar</taxon>
        <taxon>Stramenopiles</taxon>
        <taxon>Oomycota</taxon>
        <taxon>Saprolegniomycetes</taxon>
        <taxon>Saprolegniales</taxon>
        <taxon>Verrucalvaceae</taxon>
        <taxon>Aphanomyces</taxon>
    </lineage>
</organism>
<feature type="compositionally biased region" description="Low complexity" evidence="2">
    <location>
        <begin position="214"/>
        <end position="232"/>
    </location>
</feature>
<evidence type="ECO:0000313" key="5">
    <source>
        <dbReference type="EMBL" id="KAF0694983.1"/>
    </source>
</evidence>
<dbReference type="AlphaFoldDB" id="A0A485L024"/>
<accession>A0A485L024</accession>
<feature type="transmembrane region" description="Helical" evidence="3">
    <location>
        <begin position="183"/>
        <end position="203"/>
    </location>
</feature>
<keyword evidence="3" id="KW-1133">Transmembrane helix</keyword>
<evidence type="ECO:0000256" key="1">
    <source>
        <dbReference type="ARBA" id="ARBA00022737"/>
    </source>
</evidence>
<dbReference type="InterPro" id="IPR036020">
    <property type="entry name" value="WW_dom_sf"/>
</dbReference>
<feature type="transmembrane region" description="Helical" evidence="3">
    <location>
        <begin position="47"/>
        <end position="70"/>
    </location>
</feature>
<evidence type="ECO:0000313" key="7">
    <source>
        <dbReference type="Proteomes" id="UP000332933"/>
    </source>
</evidence>
<reference evidence="6 7" key="1">
    <citation type="submission" date="2019-03" db="EMBL/GenBank/DDBJ databases">
        <authorList>
            <person name="Gaulin E."/>
            <person name="Dumas B."/>
        </authorList>
    </citation>
    <scope>NUCLEOTIDE SEQUENCE [LARGE SCALE GENOMIC DNA]</scope>
    <source>
        <strain evidence="6">CBS 568.67</strain>
    </source>
</reference>
<evidence type="ECO:0000313" key="6">
    <source>
        <dbReference type="EMBL" id="VFT90996.1"/>
    </source>
</evidence>
<dbReference type="Gene3D" id="2.20.70.10">
    <property type="match status" value="1"/>
</dbReference>
<dbReference type="EMBL" id="VJMH01005527">
    <property type="protein sequence ID" value="KAF0694983.1"/>
    <property type="molecule type" value="Genomic_DNA"/>
</dbReference>
<feature type="region of interest" description="Disordered" evidence="2">
    <location>
        <begin position="394"/>
        <end position="413"/>
    </location>
</feature>
<protein>
    <submittedName>
        <fullName evidence="6">Aste57867_14171 protein</fullName>
    </submittedName>
</protein>
<dbReference type="SUPFAM" id="SSF51045">
    <property type="entry name" value="WW domain"/>
    <property type="match status" value="1"/>
</dbReference>
<dbReference type="SMART" id="SM00456">
    <property type="entry name" value="WW"/>
    <property type="match status" value="1"/>
</dbReference>
<evidence type="ECO:0000259" key="4">
    <source>
        <dbReference type="PROSITE" id="PS50020"/>
    </source>
</evidence>
<gene>
    <name evidence="6" type="primary">Aste57867_14171</name>
    <name evidence="5" type="ORF">As57867_014120</name>
    <name evidence="6" type="ORF">ASTE57867_14171</name>
</gene>
<feature type="transmembrane region" description="Helical" evidence="3">
    <location>
        <begin position="102"/>
        <end position="125"/>
    </location>
</feature>
<dbReference type="PANTHER" id="PTHR15377">
    <property type="entry name" value="TRANSCRIPTION ELONGATION REGULATOR 1"/>
    <property type="match status" value="1"/>
</dbReference>
<dbReference type="GO" id="GO:0003712">
    <property type="term" value="F:transcription coregulator activity"/>
    <property type="evidence" value="ECO:0007669"/>
    <property type="project" value="TreeGrafter"/>
</dbReference>
<dbReference type="GO" id="GO:0005634">
    <property type="term" value="C:nucleus"/>
    <property type="evidence" value="ECO:0007669"/>
    <property type="project" value="TreeGrafter"/>
</dbReference>
<dbReference type="Pfam" id="PF00397">
    <property type="entry name" value="WW"/>
    <property type="match status" value="1"/>
</dbReference>
<dbReference type="GO" id="GO:0070063">
    <property type="term" value="F:RNA polymerase binding"/>
    <property type="evidence" value="ECO:0007669"/>
    <property type="project" value="InterPro"/>
</dbReference>
<dbReference type="PROSITE" id="PS50020">
    <property type="entry name" value="WW_DOMAIN_2"/>
    <property type="match status" value="1"/>
</dbReference>
<reference evidence="5" key="2">
    <citation type="submission" date="2019-06" db="EMBL/GenBank/DDBJ databases">
        <title>Genomics analysis of Aphanomyces spp. identifies a new class of oomycete effector associated with host adaptation.</title>
        <authorList>
            <person name="Gaulin E."/>
        </authorList>
    </citation>
    <scope>NUCLEOTIDE SEQUENCE</scope>
    <source>
        <strain evidence="5">CBS 578.67</strain>
    </source>
</reference>
<sequence length="504" mass="53694">MPPPPTPSILVPAQPKPIELLDELLGTLLLLLSLAFLALVELTRRRVLALHQCAFCLASAVAVVTLGGFLEHHVPNDVLDLALRDSTALSSAALLQLRYGPAAAAAGATFAFLVYVSLCGCRCCCLVPDAASHQICMVARLRHAASVYALAFLALYIGLGMRLNARMRLSAIKPVGGTLHWQLLQVPLFLAAMHIGSLLLVVLKDVLQHAEAGPSDVPQPSSMSPPSTTQDSPSKHVQPAPLRPRSATKDVMVGTPPSSQSSGGSRLPIPARATATSRIATPPSSTTSTSSAKSTSVRRPQTLSSDDDNSSGVGSPVGPQRARSSAEKPTRRVSPVLRRPQSDAEIITSFLPPSTTTTTTPPGTPRRRRAPSAIVPPLSPTRSLVRQPTKPMKQAMTTHAGDKSNLISSESESDDDVIVPSAIRQFTSEYAASNHLVRDDASDVVGASHASPKHRHDTYHAGELDGPWMLCHDEASGASYYYNHETGESTWEKPVTAPEHTKWE</sequence>
<feature type="domain" description="WW" evidence="4">
    <location>
        <begin position="462"/>
        <end position="496"/>
    </location>
</feature>
<dbReference type="InterPro" id="IPR001202">
    <property type="entry name" value="WW_dom"/>
</dbReference>
<keyword evidence="3" id="KW-0812">Transmembrane</keyword>
<evidence type="ECO:0000256" key="2">
    <source>
        <dbReference type="SAM" id="MobiDB-lite"/>
    </source>
</evidence>
<feature type="compositionally biased region" description="Low complexity" evidence="2">
    <location>
        <begin position="352"/>
        <end position="361"/>
    </location>
</feature>
<dbReference type="Proteomes" id="UP000332933">
    <property type="component" value="Unassembled WGS sequence"/>
</dbReference>
<feature type="region of interest" description="Disordered" evidence="2">
    <location>
        <begin position="212"/>
        <end position="389"/>
    </location>
</feature>
<proteinExistence type="predicted"/>
<dbReference type="CDD" id="cd00201">
    <property type="entry name" value="WW"/>
    <property type="match status" value="1"/>
</dbReference>
<feature type="compositionally biased region" description="Low complexity" evidence="2">
    <location>
        <begin position="256"/>
        <end position="295"/>
    </location>
</feature>
<keyword evidence="1" id="KW-0677">Repeat</keyword>
<dbReference type="OrthoDB" id="123866at2759"/>